<accession>A0A9W7SSM6</accession>
<comment type="caution">
    <text evidence="1">The sequence shown here is derived from an EMBL/GenBank/DDBJ whole genome shotgun (WGS) entry which is preliminary data.</text>
</comment>
<name>A0A9W7SSM6_9PEZI</name>
<gene>
    <name evidence="1" type="ORF">Tdes44962_MAKER00334</name>
</gene>
<reference evidence="1 2" key="1">
    <citation type="journal article" date="2018" name="IMA Fungus">
        <title>IMA Genome-F 10: Nine draft genome sequences of Claviceps purpurea s.lat., including C. arundinis, C. humidiphila, and C. cf. spartinae, pseudomolecules for the pitch canker pathogen Fusarium circinatum, draft genome of Davidsoniella eucalypti, Grosmannia galeiformis, Quambalaria eucalypti, and Teratosphaeria destructans.</title>
        <authorList>
            <person name="Wingfield B.D."/>
            <person name="Liu M."/>
            <person name="Nguyen H.D."/>
            <person name="Lane F.A."/>
            <person name="Morgan S.W."/>
            <person name="De Vos L."/>
            <person name="Wilken P.M."/>
            <person name="Duong T.A."/>
            <person name="Aylward J."/>
            <person name="Coetzee M.P."/>
            <person name="Dadej K."/>
            <person name="De Beer Z.W."/>
            <person name="Findlay W."/>
            <person name="Havenga M."/>
            <person name="Kolarik M."/>
            <person name="Menzies J.G."/>
            <person name="Naidoo K."/>
            <person name="Pochopski O."/>
            <person name="Shoukouhi P."/>
            <person name="Santana Q.C."/>
            <person name="Seifert K.A."/>
            <person name="Soal N."/>
            <person name="Steenkamp E.T."/>
            <person name="Tatham C.T."/>
            <person name="van der Nest M.A."/>
            <person name="Wingfield M.J."/>
        </authorList>
    </citation>
    <scope>NUCLEOTIDE SEQUENCE [LARGE SCALE GENOMIC DNA]</scope>
    <source>
        <strain evidence="1">CMW44962</strain>
    </source>
</reference>
<sequence>MVPLGRTMTQRTSKDPSAVARRRINTFGATAKASPVSVRLATVRHIGYPSKQVTRWVSGV</sequence>
<reference evidence="1 2" key="2">
    <citation type="journal article" date="2021" name="Curr. Genet.">
        <title>Genetic response to nitrogen starvation in the aggressive Eucalyptus foliar pathogen Teratosphaeria destructans.</title>
        <authorList>
            <person name="Havenga M."/>
            <person name="Wingfield B.D."/>
            <person name="Wingfield M.J."/>
            <person name="Dreyer L.L."/>
            <person name="Roets F."/>
            <person name="Aylward J."/>
        </authorList>
    </citation>
    <scope>NUCLEOTIDE SEQUENCE [LARGE SCALE GENOMIC DNA]</scope>
    <source>
        <strain evidence="1">CMW44962</strain>
    </source>
</reference>
<keyword evidence="2" id="KW-1185">Reference proteome</keyword>
<organism evidence="1 2">
    <name type="scientific">Teratosphaeria destructans</name>
    <dbReference type="NCBI Taxonomy" id="418781"/>
    <lineage>
        <taxon>Eukaryota</taxon>
        <taxon>Fungi</taxon>
        <taxon>Dikarya</taxon>
        <taxon>Ascomycota</taxon>
        <taxon>Pezizomycotina</taxon>
        <taxon>Dothideomycetes</taxon>
        <taxon>Dothideomycetidae</taxon>
        <taxon>Mycosphaerellales</taxon>
        <taxon>Teratosphaeriaceae</taxon>
        <taxon>Teratosphaeria</taxon>
    </lineage>
</organism>
<protein>
    <submittedName>
        <fullName evidence="1">Uncharacterized protein</fullName>
    </submittedName>
</protein>
<dbReference type="EMBL" id="RIBY02001867">
    <property type="protein sequence ID" value="KAH9827608.1"/>
    <property type="molecule type" value="Genomic_DNA"/>
</dbReference>
<evidence type="ECO:0000313" key="1">
    <source>
        <dbReference type="EMBL" id="KAH9827608.1"/>
    </source>
</evidence>
<evidence type="ECO:0000313" key="2">
    <source>
        <dbReference type="Proteomes" id="UP001138500"/>
    </source>
</evidence>
<dbReference type="AlphaFoldDB" id="A0A9W7SSM6"/>
<proteinExistence type="predicted"/>
<dbReference type="Proteomes" id="UP001138500">
    <property type="component" value="Unassembled WGS sequence"/>
</dbReference>